<evidence type="ECO:0000313" key="3">
    <source>
        <dbReference type="EMBL" id="WOG81123.1"/>
    </source>
</evidence>
<evidence type="ECO:0000256" key="1">
    <source>
        <dbReference type="SAM" id="SignalP"/>
    </source>
</evidence>
<dbReference type="Proteomes" id="UP000077755">
    <property type="component" value="Chromosome 1"/>
</dbReference>
<organism evidence="2">
    <name type="scientific">Daucus carota subsp. sativus</name>
    <name type="common">Carrot</name>
    <dbReference type="NCBI Taxonomy" id="79200"/>
    <lineage>
        <taxon>Eukaryota</taxon>
        <taxon>Viridiplantae</taxon>
        <taxon>Streptophyta</taxon>
        <taxon>Embryophyta</taxon>
        <taxon>Tracheophyta</taxon>
        <taxon>Spermatophyta</taxon>
        <taxon>Magnoliopsida</taxon>
        <taxon>eudicotyledons</taxon>
        <taxon>Gunneridae</taxon>
        <taxon>Pentapetalae</taxon>
        <taxon>asterids</taxon>
        <taxon>campanulids</taxon>
        <taxon>Apiales</taxon>
        <taxon>Apiaceae</taxon>
        <taxon>Apioideae</taxon>
        <taxon>Scandiceae</taxon>
        <taxon>Daucinae</taxon>
        <taxon>Daucus</taxon>
        <taxon>Daucus sect. Daucus</taxon>
    </lineage>
</organism>
<reference evidence="2" key="1">
    <citation type="journal article" date="2016" name="Nat. Genet.">
        <title>A high-quality carrot genome assembly provides new insights into carotenoid accumulation and asterid genome evolution.</title>
        <authorList>
            <person name="Iorizzo M."/>
            <person name="Ellison S."/>
            <person name="Senalik D."/>
            <person name="Zeng P."/>
            <person name="Satapoomin P."/>
            <person name="Huang J."/>
            <person name="Bowman M."/>
            <person name="Iovene M."/>
            <person name="Sanseverino W."/>
            <person name="Cavagnaro P."/>
            <person name="Yildiz M."/>
            <person name="Macko-Podgorni A."/>
            <person name="Moranska E."/>
            <person name="Grzebelus E."/>
            <person name="Grzebelus D."/>
            <person name="Ashrafi H."/>
            <person name="Zheng Z."/>
            <person name="Cheng S."/>
            <person name="Spooner D."/>
            <person name="Van Deynze A."/>
            <person name="Simon P."/>
        </authorList>
    </citation>
    <scope>NUCLEOTIDE SEQUENCE [LARGE SCALE GENOMIC DNA]</scope>
    <source>
        <tissue evidence="2">Leaf</tissue>
    </source>
</reference>
<keyword evidence="4" id="KW-1185">Reference proteome</keyword>
<dbReference type="Gramene" id="KZN09356">
    <property type="protein sequence ID" value="KZN09356"/>
    <property type="gene ID" value="DCAR_002012"/>
</dbReference>
<dbReference type="KEGG" id="dcr:108199398"/>
<sequence length="197" mass="19154">MMRRFSKLLLLPASTKGDVVGVPPVCGGGGSGGGGGTVGGTVCGGGGSGGGGGTVGGVPAVCGGGGSGGGGGAVRGVLVVSAGGGGGSGSGCGGGGSGGGGDRFCDYVPPTLIEQVARLVVGSLTVAVSLDYYYDKVTSPETTEVVQKMIEKAVVEMKETVEASHQKTVACVSEMLAADKKEREELAASKTKKYWFW</sequence>
<feature type="chain" id="PRO_5010064585" evidence="1">
    <location>
        <begin position="18"/>
        <end position="197"/>
    </location>
</feature>
<dbReference type="AlphaFoldDB" id="A0A166GUH8"/>
<gene>
    <name evidence="2" type="ORF">DCAR_002017</name>
    <name evidence="3" type="ORF">DCAR_0100268</name>
</gene>
<dbReference type="Gramene" id="KZN09361">
    <property type="protein sequence ID" value="KZN09361"/>
    <property type="gene ID" value="DCAR_002017"/>
</dbReference>
<proteinExistence type="predicted"/>
<dbReference type="KEGG" id="dcr:108199387"/>
<keyword evidence="1" id="KW-0732">Signal</keyword>
<accession>A0A166GUH8</accession>
<name>A0A166GUH8_DAUCS</name>
<dbReference type="EMBL" id="CP093343">
    <property type="protein sequence ID" value="WOG81123.1"/>
    <property type="molecule type" value="Genomic_DNA"/>
</dbReference>
<feature type="signal peptide" evidence="1">
    <location>
        <begin position="1"/>
        <end position="17"/>
    </location>
</feature>
<reference evidence="3" key="2">
    <citation type="submission" date="2022-03" db="EMBL/GenBank/DDBJ databases">
        <title>Draft title - Genomic analysis of global carrot germplasm unveils the trajectory of domestication and the origin of high carotenoid orange carrot.</title>
        <authorList>
            <person name="Iorizzo M."/>
            <person name="Ellison S."/>
            <person name="Senalik D."/>
            <person name="Macko-Podgorni A."/>
            <person name="Grzebelus D."/>
            <person name="Bostan H."/>
            <person name="Rolling W."/>
            <person name="Curaba J."/>
            <person name="Simon P."/>
        </authorList>
    </citation>
    <scope>NUCLEOTIDE SEQUENCE</scope>
    <source>
        <tissue evidence="3">Leaf</tissue>
    </source>
</reference>
<dbReference type="EMBL" id="LNRQ01000001">
    <property type="protein sequence ID" value="KZN09361.1"/>
    <property type="molecule type" value="Genomic_DNA"/>
</dbReference>
<evidence type="ECO:0000313" key="2">
    <source>
        <dbReference type="EMBL" id="KZN09361.1"/>
    </source>
</evidence>
<protein>
    <submittedName>
        <fullName evidence="2">Uncharacterized protein</fullName>
    </submittedName>
</protein>
<evidence type="ECO:0000313" key="4">
    <source>
        <dbReference type="Proteomes" id="UP000077755"/>
    </source>
</evidence>